<dbReference type="InterPro" id="IPR034660">
    <property type="entry name" value="DinB/YfiT-like"/>
</dbReference>
<organism evidence="1 2">
    <name type="scientific">Paraglaciecola algarum</name>
    <dbReference type="NCBI Taxonomy" id="3050085"/>
    <lineage>
        <taxon>Bacteria</taxon>
        <taxon>Pseudomonadati</taxon>
        <taxon>Pseudomonadota</taxon>
        <taxon>Gammaproteobacteria</taxon>
        <taxon>Alteromonadales</taxon>
        <taxon>Alteromonadaceae</taxon>
        <taxon>Paraglaciecola</taxon>
    </lineage>
</organism>
<evidence type="ECO:0000313" key="1">
    <source>
        <dbReference type="EMBL" id="MCF2948619.1"/>
    </source>
</evidence>
<evidence type="ECO:0000313" key="2">
    <source>
        <dbReference type="Proteomes" id="UP001521137"/>
    </source>
</evidence>
<dbReference type="PANTHER" id="PTHR39473:SF1">
    <property type="entry name" value="DINB-LIKE DOMAIN-CONTAINING PROTEIN"/>
    <property type="match status" value="1"/>
</dbReference>
<keyword evidence="2" id="KW-1185">Reference proteome</keyword>
<comment type="caution">
    <text evidence="1">The sequence shown here is derived from an EMBL/GenBank/DDBJ whole genome shotgun (WGS) entry which is preliminary data.</text>
</comment>
<proteinExistence type="predicted"/>
<gene>
    <name evidence="1" type="ORF">L0668_10920</name>
</gene>
<dbReference type="Proteomes" id="UP001521137">
    <property type="component" value="Unassembled WGS sequence"/>
</dbReference>
<accession>A0ABS9D7E8</accession>
<sequence length="173" mass="19362">MLKSEIELTSLLETVSQAKTFLVGLNEKEYQTIMAPHFSSSAGAHMRHILDHYLALRNGVEHGVINYNKRHRHSDIESCPQAALSAWEELQTWLTEVCQLNADLPLTVICETSVNQTHNTHSRSTLARELVFVSSHAIHHFSLLAVMSSLLGQQTESQFGIAPSTATFLRQRA</sequence>
<name>A0ABS9D7E8_9ALTE</name>
<dbReference type="SUPFAM" id="SSF109854">
    <property type="entry name" value="DinB/YfiT-like putative metalloenzymes"/>
    <property type="match status" value="1"/>
</dbReference>
<dbReference type="EMBL" id="JAKGAS010000005">
    <property type="protein sequence ID" value="MCF2948619.1"/>
    <property type="molecule type" value="Genomic_DNA"/>
</dbReference>
<reference evidence="1 2" key="1">
    <citation type="submission" date="2022-01" db="EMBL/GenBank/DDBJ databases">
        <title>Paraglaciecola sp. G1-23.</title>
        <authorList>
            <person name="Jin M.S."/>
            <person name="Han D.M."/>
            <person name="Kim H.M."/>
            <person name="Jeon C.O."/>
        </authorList>
    </citation>
    <scope>NUCLEOTIDE SEQUENCE [LARGE SCALE GENOMIC DNA]</scope>
    <source>
        <strain evidence="1 2">G1-23</strain>
    </source>
</reference>
<evidence type="ECO:0008006" key="3">
    <source>
        <dbReference type="Google" id="ProtNLM"/>
    </source>
</evidence>
<dbReference type="PANTHER" id="PTHR39473">
    <property type="match status" value="1"/>
</dbReference>
<protein>
    <recommendedName>
        <fullName evidence="3">DinB family protein</fullName>
    </recommendedName>
</protein>
<dbReference type="RefSeq" id="WP_235312522.1">
    <property type="nucleotide sequence ID" value="NZ_JAKGAS010000005.1"/>
</dbReference>